<dbReference type="Pfam" id="PF07714">
    <property type="entry name" value="PK_Tyr_Ser-Thr"/>
    <property type="match status" value="1"/>
</dbReference>
<dbReference type="OrthoDB" id="3340520at2759"/>
<keyword evidence="2" id="KW-0812">Transmembrane</keyword>
<dbReference type="PANTHER" id="PTHR33973:SF4">
    <property type="entry name" value="OS07G0153300 PROTEIN"/>
    <property type="match status" value="1"/>
</dbReference>
<protein>
    <submittedName>
        <fullName evidence="4">DUF1365-domain-containing protein</fullName>
    </submittedName>
</protein>
<feature type="transmembrane region" description="Helical" evidence="2">
    <location>
        <begin position="373"/>
        <end position="392"/>
    </location>
</feature>
<dbReference type="SUPFAM" id="SSF56112">
    <property type="entry name" value="Protein kinase-like (PK-like)"/>
    <property type="match status" value="1"/>
</dbReference>
<accession>A0A9P8GL98</accession>
<feature type="non-terminal residue" evidence="4">
    <location>
        <position position="1"/>
    </location>
</feature>
<dbReference type="EMBL" id="JAHFYH010000019">
    <property type="protein sequence ID" value="KAH0224339.1"/>
    <property type="molecule type" value="Genomic_DNA"/>
</dbReference>
<dbReference type="Pfam" id="PF07103">
    <property type="entry name" value="DUF1365"/>
    <property type="match status" value="1"/>
</dbReference>
<name>A0A9P8GL98_AURME</name>
<comment type="caution">
    <text evidence="4">The sequence shown here is derived from an EMBL/GenBank/DDBJ whole genome shotgun (WGS) entry which is preliminary data.</text>
</comment>
<proteinExistence type="predicted"/>
<evidence type="ECO:0000256" key="1">
    <source>
        <dbReference type="SAM" id="MobiDB-lite"/>
    </source>
</evidence>
<dbReference type="InterPro" id="IPR011009">
    <property type="entry name" value="Kinase-like_dom_sf"/>
</dbReference>
<keyword evidence="2" id="KW-0472">Membrane</keyword>
<reference evidence="4" key="2">
    <citation type="submission" date="2021-08" db="EMBL/GenBank/DDBJ databases">
        <authorList>
            <person name="Gostincar C."/>
            <person name="Sun X."/>
            <person name="Song Z."/>
            <person name="Gunde-Cimerman N."/>
        </authorList>
    </citation>
    <scope>NUCLEOTIDE SEQUENCE</scope>
    <source>
        <strain evidence="4">EXF-8016</strain>
    </source>
</reference>
<dbReference type="InterPro" id="IPR010775">
    <property type="entry name" value="DUF1365"/>
</dbReference>
<evidence type="ECO:0000256" key="2">
    <source>
        <dbReference type="SAM" id="Phobius"/>
    </source>
</evidence>
<feature type="compositionally biased region" description="Polar residues" evidence="1">
    <location>
        <begin position="877"/>
        <end position="889"/>
    </location>
</feature>
<evidence type="ECO:0000259" key="3">
    <source>
        <dbReference type="PROSITE" id="PS50011"/>
    </source>
</evidence>
<dbReference type="GO" id="GO:0005524">
    <property type="term" value="F:ATP binding"/>
    <property type="evidence" value="ECO:0007669"/>
    <property type="project" value="InterPro"/>
</dbReference>
<sequence length="929" mass="105084">MKLITQYHFNPFSGLAQAVQDELTSRFLKKWHFRRPQHRGNARALQQGEWLPIQTSRDDRGQEQPLGDGGLGVVHLWCCVDANNRVIDRVIVKNVFPGTEAWALPSMWRDGDIGGEPREAMISNEVYDQLEAANAGDGQFVTRCLGYGNLHDPFRYDADGRIMSYLDPPLGDPDILGGPPRQRNPLSGKPITYRIPSYKLYFEYCPHGDLHTQIMAQREEKRSYRVSKAKTLGGHPRRKLQVVRDVPFHEGFIWRMFEALAKCAVAMERANVLHGDLCPTNIFLGASDPNRFKIWPIPKLSDFGSSRHIDFMTRNRFGTWEEAMQVSFTPPELARPNGEYEVPGLKVTHKTNVWQIGMVIACMMRLDVYLPQYPTTGLTDAAIVLAIGLYFYGTDALKPPEWILETRFVELKVFAFLILLMIFAGLIAWRGEAEPYQAAPEQIDESSKEQFLPPLLLPGRTTHSRMFPQKHSFSYSYFSVGVPVNFKGRAGSMLSSNLELLPPSQRPKGWFDVNASDYLYRGGEERGLEARLRCYLRGEGVQDEAWSFAYLVTAPKFLGYSFNPVSFWYIYDSSKHLVMMVLEVNNTFGERRLYFLKAEEKATDDSVPDGFEAPAKATKFTNSWTKDFHVSPFNSRKGTYSLTAADPVAALKSGSKVLDNLVVLNSSQAQAKLVARVYSDNDYMDPTAMSTSQILKTLASWFWVGFLTFPRILTQAYKLYFKRKLHVWFRPEVLASSIGRTHTSSEATLEAFFFSYLSFLVDSSSEPLHFKYTPAGGLGTCITLTSKNVTENQVPKQLGLKVLTPAFYTRFVQHGYTSRAFFMESIHPNPDNRTCVLENAENLPLILSTMKSTTPAISDLGTVDQYRWRLLQRFRSPPTSGANPDSTTEMSDEARDTLPFSDLDCFVQSCFANDEKGCPLGSSMFIGIL</sequence>
<evidence type="ECO:0000313" key="5">
    <source>
        <dbReference type="Proteomes" id="UP000767238"/>
    </source>
</evidence>
<dbReference type="InterPro" id="IPR001245">
    <property type="entry name" value="Ser-Thr/Tyr_kinase_cat_dom"/>
</dbReference>
<dbReference type="SMART" id="SM00220">
    <property type="entry name" value="S_TKc"/>
    <property type="match status" value="1"/>
</dbReference>
<evidence type="ECO:0000313" key="4">
    <source>
        <dbReference type="EMBL" id="KAH0224339.1"/>
    </source>
</evidence>
<feature type="domain" description="Protein kinase" evidence="3">
    <location>
        <begin position="60"/>
        <end position="519"/>
    </location>
</feature>
<dbReference type="PANTHER" id="PTHR33973">
    <property type="entry name" value="OS07G0153300 PROTEIN"/>
    <property type="match status" value="1"/>
</dbReference>
<dbReference type="Gene3D" id="1.10.510.10">
    <property type="entry name" value="Transferase(Phosphotransferase) domain 1"/>
    <property type="match status" value="1"/>
</dbReference>
<gene>
    <name evidence="4" type="ORF">KCV03_g3648</name>
</gene>
<feature type="transmembrane region" description="Helical" evidence="2">
    <location>
        <begin position="413"/>
        <end position="431"/>
    </location>
</feature>
<organism evidence="4 5">
    <name type="scientific">Aureobasidium melanogenum</name>
    <name type="common">Aureobasidium pullulans var. melanogenum</name>
    <dbReference type="NCBI Taxonomy" id="46634"/>
    <lineage>
        <taxon>Eukaryota</taxon>
        <taxon>Fungi</taxon>
        <taxon>Dikarya</taxon>
        <taxon>Ascomycota</taxon>
        <taxon>Pezizomycotina</taxon>
        <taxon>Dothideomycetes</taxon>
        <taxon>Dothideomycetidae</taxon>
        <taxon>Dothideales</taxon>
        <taxon>Saccotheciaceae</taxon>
        <taxon>Aureobasidium</taxon>
    </lineage>
</organism>
<dbReference type="Proteomes" id="UP000767238">
    <property type="component" value="Unassembled WGS sequence"/>
</dbReference>
<dbReference type="InterPro" id="IPR000719">
    <property type="entry name" value="Prot_kinase_dom"/>
</dbReference>
<feature type="region of interest" description="Disordered" evidence="1">
    <location>
        <begin position="875"/>
        <end position="894"/>
    </location>
</feature>
<dbReference type="GO" id="GO:0004672">
    <property type="term" value="F:protein kinase activity"/>
    <property type="evidence" value="ECO:0007669"/>
    <property type="project" value="InterPro"/>
</dbReference>
<dbReference type="PROSITE" id="PS50011">
    <property type="entry name" value="PROTEIN_KINASE_DOM"/>
    <property type="match status" value="1"/>
</dbReference>
<reference evidence="4" key="1">
    <citation type="journal article" date="2021" name="J Fungi (Basel)">
        <title>Virulence traits and population genomics of the black yeast Aureobasidium melanogenum.</title>
        <authorList>
            <person name="Cernosa A."/>
            <person name="Sun X."/>
            <person name="Gostincar C."/>
            <person name="Fang C."/>
            <person name="Gunde-Cimerman N."/>
            <person name="Song Z."/>
        </authorList>
    </citation>
    <scope>NUCLEOTIDE SEQUENCE</scope>
    <source>
        <strain evidence="4">EXF-8016</strain>
    </source>
</reference>
<dbReference type="AlphaFoldDB" id="A0A9P8GL98"/>
<keyword evidence="2" id="KW-1133">Transmembrane helix</keyword>